<evidence type="ECO:0000313" key="3">
    <source>
        <dbReference type="EMBL" id="MCC2253200.1"/>
    </source>
</evidence>
<comment type="caution">
    <text evidence="3">The sequence shown here is derived from an EMBL/GenBank/DDBJ whole genome shotgun (WGS) entry which is preliminary data.</text>
</comment>
<evidence type="ECO:0000256" key="1">
    <source>
        <dbReference type="ARBA" id="ARBA00006484"/>
    </source>
</evidence>
<proteinExistence type="inferred from homology"/>
<organism evidence="3 4">
    <name type="scientific">Ruminococcus turbiniformis</name>
    <dbReference type="NCBI Taxonomy" id="2881258"/>
    <lineage>
        <taxon>Bacteria</taxon>
        <taxon>Bacillati</taxon>
        <taxon>Bacillota</taxon>
        <taxon>Clostridia</taxon>
        <taxon>Eubacteriales</taxon>
        <taxon>Oscillospiraceae</taxon>
        <taxon>Ruminococcus</taxon>
    </lineage>
</organism>
<dbReference type="Pfam" id="PF00106">
    <property type="entry name" value="adh_short"/>
    <property type="match status" value="1"/>
</dbReference>
<evidence type="ECO:0000313" key="4">
    <source>
        <dbReference type="Proteomes" id="UP001198151"/>
    </source>
</evidence>
<gene>
    <name evidence="3" type="ORF">LKD70_01875</name>
</gene>
<dbReference type="PANTHER" id="PTHR43391:SF86">
    <property type="entry name" value="SHORT-CHAIN DEHYDROGENASE_REDUCTASE FAMILY PROTEIN"/>
    <property type="match status" value="1"/>
</dbReference>
<dbReference type="EMBL" id="JAJEQX010000002">
    <property type="protein sequence ID" value="MCC2253200.1"/>
    <property type="molecule type" value="Genomic_DNA"/>
</dbReference>
<dbReference type="InterPro" id="IPR002347">
    <property type="entry name" value="SDR_fam"/>
</dbReference>
<comment type="similarity">
    <text evidence="1">Belongs to the short-chain dehydrogenases/reductases (SDR) family.</text>
</comment>
<dbReference type="RefSeq" id="WP_227706357.1">
    <property type="nucleotide sequence ID" value="NZ_JAJEQX010000002.1"/>
</dbReference>
<dbReference type="Proteomes" id="UP001198151">
    <property type="component" value="Unassembled WGS sequence"/>
</dbReference>
<dbReference type="PRINTS" id="PR00081">
    <property type="entry name" value="GDHRDH"/>
</dbReference>
<dbReference type="CDD" id="cd05233">
    <property type="entry name" value="SDR_c"/>
    <property type="match status" value="1"/>
</dbReference>
<keyword evidence="4" id="KW-1185">Reference proteome</keyword>
<sequence length="228" mass="25082">MADIIVTGAGRGIGYFMTEQFLEDGNRVAVLDTETDGLEKLARRFPGRLVFYRTDVREEKQIQSAVDAAVETFGKVDAAVHNACCCPFVWEKDAALSVYEKAFDVNYYGALRLAKCVLPHMRARKGGRVIFTSSGVGVTGFAGISAYASTKVHPPLTRTQSSVSLPVPEEFMADPEKVGRGLAKNAFSGRFVICHSMVQKLQMSVCYLFPVKMGKLMTKMTMRCIDAK</sequence>
<dbReference type="InterPro" id="IPR036291">
    <property type="entry name" value="NAD(P)-bd_dom_sf"/>
</dbReference>
<evidence type="ECO:0000256" key="2">
    <source>
        <dbReference type="ARBA" id="ARBA00023002"/>
    </source>
</evidence>
<dbReference type="PANTHER" id="PTHR43391">
    <property type="entry name" value="RETINOL DEHYDROGENASE-RELATED"/>
    <property type="match status" value="1"/>
</dbReference>
<keyword evidence="2" id="KW-0560">Oxidoreductase</keyword>
<dbReference type="Gene3D" id="3.40.50.720">
    <property type="entry name" value="NAD(P)-binding Rossmann-like Domain"/>
    <property type="match status" value="1"/>
</dbReference>
<reference evidence="3 4" key="1">
    <citation type="submission" date="2021-10" db="EMBL/GenBank/DDBJ databases">
        <title>Anaerobic single-cell dispensing facilitates the cultivation of human gut bacteria.</title>
        <authorList>
            <person name="Afrizal A."/>
        </authorList>
    </citation>
    <scope>NUCLEOTIDE SEQUENCE [LARGE SCALE GENOMIC DNA]</scope>
    <source>
        <strain evidence="3 4">CLA-AA-H200</strain>
    </source>
</reference>
<dbReference type="SUPFAM" id="SSF51735">
    <property type="entry name" value="NAD(P)-binding Rossmann-fold domains"/>
    <property type="match status" value="1"/>
</dbReference>
<protein>
    <submittedName>
        <fullName evidence="3">SDR family oxidoreductase</fullName>
    </submittedName>
</protein>
<accession>A0ABS8FT67</accession>
<name>A0ABS8FT67_9FIRM</name>